<reference evidence="2" key="1">
    <citation type="submission" date="2020-06" db="EMBL/GenBank/DDBJ databases">
        <authorList>
            <person name="Link T."/>
            <person name="Ehrmann M."/>
        </authorList>
    </citation>
    <scope>NUCLEOTIDE SEQUENCE</scope>
    <source>
        <strain evidence="2">TMW 2.2257</strain>
    </source>
</reference>
<gene>
    <name evidence="2" type="ORF">HXW75_06925</name>
</gene>
<keyword evidence="1" id="KW-0812">Transmembrane</keyword>
<feature type="transmembrane region" description="Helical" evidence="1">
    <location>
        <begin position="58"/>
        <end position="75"/>
    </location>
</feature>
<keyword evidence="1" id="KW-1133">Transmembrane helix</keyword>
<keyword evidence="1" id="KW-0472">Membrane</keyword>
<evidence type="ECO:0000313" key="2">
    <source>
        <dbReference type="EMBL" id="MCO8298206.1"/>
    </source>
</evidence>
<evidence type="ECO:0008006" key="4">
    <source>
        <dbReference type="Google" id="ProtNLM"/>
    </source>
</evidence>
<protein>
    <recommendedName>
        <fullName evidence="4">Sodium:proton antiporter</fullName>
    </recommendedName>
</protein>
<proteinExistence type="predicted"/>
<reference evidence="2" key="2">
    <citation type="journal article" date="2021" name="BMC Microbiol.">
        <title>The diversity among the species Tetragenococcus halophilus including new isolates from a lupine seed fermentation.</title>
        <authorList>
            <person name="Link T."/>
            <person name="Vogel R.F."/>
            <person name="Ehrmann M.A."/>
        </authorList>
    </citation>
    <scope>NUCLEOTIDE SEQUENCE</scope>
    <source>
        <strain evidence="2">TMW 2.2257</strain>
    </source>
</reference>
<feature type="transmembrane region" description="Helical" evidence="1">
    <location>
        <begin position="27"/>
        <end position="46"/>
    </location>
</feature>
<dbReference type="AlphaFoldDB" id="A0AB35HPU0"/>
<dbReference type="Proteomes" id="UP001057280">
    <property type="component" value="Unassembled WGS sequence"/>
</dbReference>
<evidence type="ECO:0000256" key="1">
    <source>
        <dbReference type="SAM" id="Phobius"/>
    </source>
</evidence>
<comment type="caution">
    <text evidence="2">The sequence shown here is derived from an EMBL/GenBank/DDBJ whole genome shotgun (WGS) entry which is preliminary data.</text>
</comment>
<name>A0AB35HPU0_TETHA</name>
<accession>A0AB35HPU0</accession>
<feature type="non-terminal residue" evidence="2">
    <location>
        <position position="76"/>
    </location>
</feature>
<organism evidence="2 3">
    <name type="scientific">Tetragenococcus halophilus</name>
    <name type="common">Pediococcus halophilus</name>
    <dbReference type="NCBI Taxonomy" id="51669"/>
    <lineage>
        <taxon>Bacteria</taxon>
        <taxon>Bacillati</taxon>
        <taxon>Bacillota</taxon>
        <taxon>Bacilli</taxon>
        <taxon>Lactobacillales</taxon>
        <taxon>Enterococcaceae</taxon>
        <taxon>Tetragenococcus</taxon>
    </lineage>
</organism>
<evidence type="ECO:0000313" key="3">
    <source>
        <dbReference type="Proteomes" id="UP001057280"/>
    </source>
</evidence>
<sequence length="76" mass="8573">MKYLIAFLVVMVFIFIGEWVSTFSKAYIPSIFITAILFIIGFWTILPKDIAVQASFGDEFIAIIVPVLLVHLGTMM</sequence>
<dbReference type="EMBL" id="JACACB010000016">
    <property type="protein sequence ID" value="MCO8298206.1"/>
    <property type="molecule type" value="Genomic_DNA"/>
</dbReference>